<evidence type="ECO:0000313" key="2">
    <source>
        <dbReference type="Proteomes" id="UP000574276"/>
    </source>
</evidence>
<dbReference type="AlphaFoldDB" id="A0A839JYW4"/>
<dbReference type="EMBL" id="JACEGA010000001">
    <property type="protein sequence ID" value="MBB2181819.1"/>
    <property type="molecule type" value="Genomic_DNA"/>
</dbReference>
<keyword evidence="2" id="KW-1185">Reference proteome</keyword>
<accession>A0A839JYW4</accession>
<dbReference type="Proteomes" id="UP000574276">
    <property type="component" value="Unassembled WGS sequence"/>
</dbReference>
<protein>
    <submittedName>
        <fullName evidence="1">Uncharacterized protein</fullName>
    </submittedName>
</protein>
<proteinExistence type="predicted"/>
<name>A0A839JYW4_9FIRM</name>
<reference evidence="1 2" key="1">
    <citation type="submission" date="2020-07" db="EMBL/GenBank/DDBJ databases">
        <title>Characterization and genome sequencing of isolate MD1, a novel member within the family Lachnospiraceae.</title>
        <authorList>
            <person name="Rettenmaier R."/>
            <person name="Di Bello L."/>
            <person name="Zinser C."/>
            <person name="Scheitz K."/>
            <person name="Liebl W."/>
            <person name="Zverlov V."/>
        </authorList>
    </citation>
    <scope>NUCLEOTIDE SEQUENCE [LARGE SCALE GENOMIC DNA]</scope>
    <source>
        <strain evidence="1 2">MD1</strain>
    </source>
</reference>
<organism evidence="1 2">
    <name type="scientific">Variimorphobacter saccharofermentans</name>
    <dbReference type="NCBI Taxonomy" id="2755051"/>
    <lineage>
        <taxon>Bacteria</taxon>
        <taxon>Bacillati</taxon>
        <taxon>Bacillota</taxon>
        <taxon>Clostridia</taxon>
        <taxon>Lachnospirales</taxon>
        <taxon>Lachnospiraceae</taxon>
        <taxon>Variimorphobacter</taxon>
    </lineage>
</organism>
<gene>
    <name evidence="1" type="ORF">H0486_02855</name>
</gene>
<sequence length="57" mass="6491">MEQNINEQSIAKQNIMKRGISMQELITLINDSEEDFLISIHLGEEADTDAEEEQIQG</sequence>
<evidence type="ECO:0000313" key="1">
    <source>
        <dbReference type="EMBL" id="MBB2181819.1"/>
    </source>
</evidence>
<comment type="caution">
    <text evidence="1">The sequence shown here is derived from an EMBL/GenBank/DDBJ whole genome shotgun (WGS) entry which is preliminary data.</text>
</comment>
<dbReference type="RefSeq" id="WP_228351569.1">
    <property type="nucleotide sequence ID" value="NZ_JACEGA010000001.1"/>
</dbReference>